<keyword evidence="1" id="KW-0732">Signal</keyword>
<feature type="chain" id="PRO_5018173596" description="Lipoprotein" evidence="1">
    <location>
        <begin position="19"/>
        <end position="194"/>
    </location>
</feature>
<dbReference type="AlphaFoldDB" id="A0A3M0G3B7"/>
<dbReference type="EMBL" id="REFV01000006">
    <property type="protein sequence ID" value="RMB59470.1"/>
    <property type="molecule type" value="Genomic_DNA"/>
</dbReference>
<evidence type="ECO:0000256" key="1">
    <source>
        <dbReference type="SAM" id="SignalP"/>
    </source>
</evidence>
<keyword evidence="3" id="KW-1185">Reference proteome</keyword>
<dbReference type="RefSeq" id="WP_121917108.1">
    <property type="nucleotide sequence ID" value="NZ_REFV01000006.1"/>
</dbReference>
<dbReference type="Proteomes" id="UP000281985">
    <property type="component" value="Unassembled WGS sequence"/>
</dbReference>
<sequence length="194" mass="22738">MKLLIRLVFLTLTIGCGAQTTEENTLRRFLKSHYEKQHFNKYAGDIKVNAINEVEEIDEVQLFYDNKSFKLSGVSETLKLIFEKGILYPQLISGFTTEPRKTDEELDSLSISEKVFYEMSRGDNLGIMNLEELEFLSDSPKIKRFQFWLWFPKTANPRVYLFELTNEEATDNTELNEFIENSSLTFLKMYNILI</sequence>
<feature type="signal peptide" evidence="1">
    <location>
        <begin position="1"/>
        <end position="18"/>
    </location>
</feature>
<organism evidence="2 3">
    <name type="scientific">Dokdonia sinensis</name>
    <dbReference type="NCBI Taxonomy" id="2479847"/>
    <lineage>
        <taxon>Bacteria</taxon>
        <taxon>Pseudomonadati</taxon>
        <taxon>Bacteroidota</taxon>
        <taxon>Flavobacteriia</taxon>
        <taxon>Flavobacteriales</taxon>
        <taxon>Flavobacteriaceae</taxon>
        <taxon>Dokdonia</taxon>
    </lineage>
</organism>
<gene>
    <name evidence="2" type="ORF">EAX61_07750</name>
</gene>
<reference evidence="2 3" key="1">
    <citation type="submission" date="2018-10" db="EMBL/GenBank/DDBJ databases">
        <title>Dokdonia luteus sp. nov., isolated from sea water.</title>
        <authorList>
            <person name="Zhou L.Y."/>
            <person name="Du Z.J."/>
        </authorList>
    </citation>
    <scope>NUCLEOTIDE SEQUENCE [LARGE SCALE GENOMIC DNA]</scope>
    <source>
        <strain evidence="2 3">SH27</strain>
    </source>
</reference>
<proteinExistence type="predicted"/>
<dbReference type="OrthoDB" id="851130at2"/>
<name>A0A3M0G3B7_9FLAO</name>
<evidence type="ECO:0008006" key="4">
    <source>
        <dbReference type="Google" id="ProtNLM"/>
    </source>
</evidence>
<protein>
    <recommendedName>
        <fullName evidence="4">Lipoprotein</fullName>
    </recommendedName>
</protein>
<comment type="caution">
    <text evidence="2">The sequence shown here is derived from an EMBL/GenBank/DDBJ whole genome shotgun (WGS) entry which is preliminary data.</text>
</comment>
<evidence type="ECO:0000313" key="3">
    <source>
        <dbReference type="Proteomes" id="UP000281985"/>
    </source>
</evidence>
<evidence type="ECO:0000313" key="2">
    <source>
        <dbReference type="EMBL" id="RMB59470.1"/>
    </source>
</evidence>
<accession>A0A3M0G3B7</accession>